<evidence type="ECO:0008006" key="3">
    <source>
        <dbReference type="Google" id="ProtNLM"/>
    </source>
</evidence>
<reference evidence="1" key="1">
    <citation type="submission" date="2020-10" db="EMBL/GenBank/DDBJ databases">
        <authorList>
            <person name="Gilroy R."/>
        </authorList>
    </citation>
    <scope>NUCLEOTIDE SEQUENCE</scope>
    <source>
        <strain evidence="1">G3-8215</strain>
    </source>
</reference>
<dbReference type="GO" id="GO:0016788">
    <property type="term" value="F:hydrolase activity, acting on ester bonds"/>
    <property type="evidence" value="ECO:0007669"/>
    <property type="project" value="UniProtKB-ARBA"/>
</dbReference>
<dbReference type="Gene3D" id="3.40.50.1110">
    <property type="entry name" value="SGNH hydrolase"/>
    <property type="match status" value="1"/>
</dbReference>
<evidence type="ECO:0000313" key="1">
    <source>
        <dbReference type="EMBL" id="MBO8484286.1"/>
    </source>
</evidence>
<dbReference type="InterPro" id="IPR036514">
    <property type="entry name" value="SGNH_hydro_sf"/>
</dbReference>
<accession>A0A940IJ26</accession>
<protein>
    <recommendedName>
        <fullName evidence="3">SGNH domain-containing protein</fullName>
    </recommendedName>
</protein>
<dbReference type="AlphaFoldDB" id="A0A940IJ26"/>
<dbReference type="SUPFAM" id="SSF52266">
    <property type="entry name" value="SGNH hydrolase"/>
    <property type="match status" value="1"/>
</dbReference>
<proteinExistence type="predicted"/>
<organism evidence="1 2">
    <name type="scientific">Candidatus Cryptobacteroides avicola</name>
    <dbReference type="NCBI Taxonomy" id="2840757"/>
    <lineage>
        <taxon>Bacteria</taxon>
        <taxon>Pseudomonadati</taxon>
        <taxon>Bacteroidota</taxon>
        <taxon>Bacteroidia</taxon>
        <taxon>Bacteroidales</taxon>
        <taxon>Candidatus Cryptobacteroides</taxon>
    </lineage>
</organism>
<sequence>MQSYRDLIGDTYKGCPAREPVEWSNFWYDGADCRAGRRCLLIGDSTIRMVRSTFAKVAGCPVDMFGTSSALDDELFVSQIDAFFGCIDYRYDAIFVQTGHHGRIGKDGGRYGEDDFLKFGRDYRCLLSFLRQYSDKIIIETIYDSVIPTKILKADKYLFKGKIHRCLVRLGLEKEIPDDTINGVTRRKNDIVMSLAASEPYPVILLDINGIMNRTGYVHIDHIHFEDAAKMFIAHRMQEML</sequence>
<evidence type="ECO:0000313" key="2">
    <source>
        <dbReference type="Proteomes" id="UP000725002"/>
    </source>
</evidence>
<reference evidence="1" key="2">
    <citation type="journal article" date="2021" name="PeerJ">
        <title>Extensive microbial diversity within the chicken gut microbiome revealed by metagenomics and culture.</title>
        <authorList>
            <person name="Gilroy R."/>
            <person name="Ravi A."/>
            <person name="Getino M."/>
            <person name="Pursley I."/>
            <person name="Horton D.L."/>
            <person name="Alikhan N.F."/>
            <person name="Baker D."/>
            <person name="Gharbi K."/>
            <person name="Hall N."/>
            <person name="Watson M."/>
            <person name="Adriaenssens E.M."/>
            <person name="Foster-Nyarko E."/>
            <person name="Jarju S."/>
            <person name="Secka A."/>
            <person name="Antonio M."/>
            <person name="Oren A."/>
            <person name="Chaudhuri R.R."/>
            <person name="La Ragione R."/>
            <person name="Hildebrand F."/>
            <person name="Pallen M.J."/>
        </authorList>
    </citation>
    <scope>NUCLEOTIDE SEQUENCE</scope>
    <source>
        <strain evidence="1">G3-8215</strain>
    </source>
</reference>
<dbReference type="Proteomes" id="UP000725002">
    <property type="component" value="Unassembled WGS sequence"/>
</dbReference>
<gene>
    <name evidence="1" type="ORF">IAB75_09265</name>
</gene>
<name>A0A940IJ26_9BACT</name>
<comment type="caution">
    <text evidence="1">The sequence shown here is derived from an EMBL/GenBank/DDBJ whole genome shotgun (WGS) entry which is preliminary data.</text>
</comment>
<dbReference type="EMBL" id="JADILV010000064">
    <property type="protein sequence ID" value="MBO8484286.1"/>
    <property type="molecule type" value="Genomic_DNA"/>
</dbReference>